<evidence type="ECO:0000259" key="1">
    <source>
        <dbReference type="Pfam" id="PF11074"/>
    </source>
</evidence>
<keyword evidence="3" id="KW-1185">Reference proteome</keyword>
<organism evidence="2 3">
    <name type="scientific">Ramlibacter agri</name>
    <dbReference type="NCBI Taxonomy" id="2728837"/>
    <lineage>
        <taxon>Bacteria</taxon>
        <taxon>Pseudomonadati</taxon>
        <taxon>Pseudomonadota</taxon>
        <taxon>Betaproteobacteria</taxon>
        <taxon>Burkholderiales</taxon>
        <taxon>Comamonadaceae</taxon>
        <taxon>Ramlibacter</taxon>
    </lineage>
</organism>
<gene>
    <name evidence="2" type="ORF">HHL11_01995</name>
</gene>
<sequence length="503" mass="55759">MRTLSKSKLIAWRQCPKRLWLEVHQPELRADSSSTAASFAAGHEVGDVARRIYDPQDLGTTLDPGEIGIGGVLARTQELLAQRRPIFEAGFSVKEGERGALSLADVLLPEPDGSWHMVEVKSSTQVKDYHVEDAAIQFHIATRAGLRVSRVSVAHIDSKWVYPGGADRRGLLKEVDVSGRVGTLQAEVPRWIASAHDVVDGDEPAQRMGGHCGAPFDCGFRGHCEQQLVAAEGTVEFPVHWLPGIRSEALKEHIAQNGVRSMEDVPDALLSERQLRVKRQMLEGQVFFDREGAASALAAHPLPALFLDFETIGFAVPRWAGTRPYQQIPFQFSLHRLDAAGALTHSGFLDLTGTDPSHALARALVDACEAPGPIFAYNKGFERGRIAELAERFAELRLPLLRIANRLVDLLPVAKEHYYHPEQQGSWSIKRVLPAMVPDLRYDDLAGVRDGGEAQQAYIEAIASQTSATRRNQLRDQLSRYCELDTFAMVRIWQQFHPDTNEP</sequence>
<protein>
    <submittedName>
        <fullName evidence="2">DUF2779 domain-containing protein</fullName>
    </submittedName>
</protein>
<dbReference type="AlphaFoldDB" id="A0A848GYX4"/>
<dbReference type="RefSeq" id="WP_169416709.1">
    <property type="nucleotide sequence ID" value="NZ_JABBFX010000001.1"/>
</dbReference>
<dbReference type="Proteomes" id="UP000541185">
    <property type="component" value="Unassembled WGS sequence"/>
</dbReference>
<reference evidence="2 3" key="1">
    <citation type="submission" date="2020-04" db="EMBL/GenBank/DDBJ databases">
        <title>Ramlibacter sp. G-1-2-2 isolated from soil.</title>
        <authorList>
            <person name="Dahal R.H."/>
        </authorList>
    </citation>
    <scope>NUCLEOTIDE SEQUENCE [LARGE SCALE GENOMIC DNA]</scope>
    <source>
        <strain evidence="2 3">G-1-2-2</strain>
    </source>
</reference>
<evidence type="ECO:0000313" key="2">
    <source>
        <dbReference type="EMBL" id="NML42502.1"/>
    </source>
</evidence>
<feature type="domain" description="DUF2779" evidence="1">
    <location>
        <begin position="306"/>
        <end position="428"/>
    </location>
</feature>
<dbReference type="EMBL" id="JABBFX010000001">
    <property type="protein sequence ID" value="NML42502.1"/>
    <property type="molecule type" value="Genomic_DNA"/>
</dbReference>
<name>A0A848GYX4_9BURK</name>
<comment type="caution">
    <text evidence="2">The sequence shown here is derived from an EMBL/GenBank/DDBJ whole genome shotgun (WGS) entry which is preliminary data.</text>
</comment>
<accession>A0A848GYX4</accession>
<evidence type="ECO:0000313" key="3">
    <source>
        <dbReference type="Proteomes" id="UP000541185"/>
    </source>
</evidence>
<dbReference type="InterPro" id="IPR021301">
    <property type="entry name" value="DUF2779"/>
</dbReference>
<dbReference type="Pfam" id="PF11074">
    <property type="entry name" value="DUF2779"/>
    <property type="match status" value="1"/>
</dbReference>
<proteinExistence type="predicted"/>